<comment type="caution">
    <text evidence="5">The sequence shown here is derived from an EMBL/GenBank/DDBJ whole genome shotgun (WGS) entry which is preliminary data.</text>
</comment>
<keyword evidence="2 5" id="KW-0560">Oxidoreductase</keyword>
<organism evidence="5 6">
    <name type="scientific">Posidoniimonas corsicana</name>
    <dbReference type="NCBI Taxonomy" id="1938618"/>
    <lineage>
        <taxon>Bacteria</taxon>
        <taxon>Pseudomonadati</taxon>
        <taxon>Planctomycetota</taxon>
        <taxon>Planctomycetia</taxon>
        <taxon>Pirellulales</taxon>
        <taxon>Lacipirellulaceae</taxon>
        <taxon>Posidoniimonas</taxon>
    </lineage>
</organism>
<name>A0A5C5V6A2_9BACT</name>
<dbReference type="EC" id="1.2.1.79" evidence="5"/>
<keyword evidence="3" id="KW-0520">NAD</keyword>
<accession>A0A5C5V6A2</accession>
<evidence type="ECO:0000256" key="2">
    <source>
        <dbReference type="ARBA" id="ARBA00023002"/>
    </source>
</evidence>
<protein>
    <submittedName>
        <fullName evidence="5">Putative succinate-semialdehyde dehydrogenase [NADP(+)] 2</fullName>
        <ecNumber evidence="5">1.2.1.79</ecNumber>
    </submittedName>
</protein>
<dbReference type="AlphaFoldDB" id="A0A5C5V6A2"/>
<feature type="domain" description="Aldehyde dehydrogenase" evidence="4">
    <location>
        <begin position="41"/>
        <end position="426"/>
    </location>
</feature>
<dbReference type="Pfam" id="PF00171">
    <property type="entry name" value="Aldedh"/>
    <property type="match status" value="1"/>
</dbReference>
<dbReference type="Proteomes" id="UP000316714">
    <property type="component" value="Unassembled WGS sequence"/>
</dbReference>
<dbReference type="GO" id="GO:0036243">
    <property type="term" value="F:succinate-semialdehyde dehydrogenase (NADP+) activity"/>
    <property type="evidence" value="ECO:0007669"/>
    <property type="project" value="UniProtKB-EC"/>
</dbReference>
<evidence type="ECO:0000313" key="6">
    <source>
        <dbReference type="Proteomes" id="UP000316714"/>
    </source>
</evidence>
<evidence type="ECO:0000259" key="4">
    <source>
        <dbReference type="Pfam" id="PF00171"/>
    </source>
</evidence>
<dbReference type="PANTHER" id="PTHR43720">
    <property type="entry name" value="2-AMINOMUCONIC SEMIALDEHYDE DEHYDROGENASE"/>
    <property type="match status" value="1"/>
</dbReference>
<dbReference type="SUPFAM" id="SSF53720">
    <property type="entry name" value="ALDH-like"/>
    <property type="match status" value="1"/>
</dbReference>
<sequence>MWLRPSAGAALTVLPPLTGSQMIELPAIRWGEPYESLDVDQVSHFYTGEPIAKVHTVGSGIVRRDAKKAKHARRALQAMSPAELIARCAEAGELFESGTLAVGDSQQTPADFVQQQSATTGMPVSMCEANVTKNAFVLKNMERILDCLTRGLDLNILARGYGEEGRGVTVSYAAQCDALGAVLPSNSPGVHTLWLPVIALQMGLVLKPGSSEPWTPYRVYSAMVQAGIPREAFCLYPGAGAEIGGAILASCRRSMIFGGPQTIAQYEGNPRVQPHGPGYSKILFGDDCVDQWEQHIDLMVDSVLKNGGRSCINCSSIYASRHTREIAQALAERLGPVEVLPPDDPQSQLAAFTIPGAAPAIWGAIEADINDPQTTHMTEAYGDRLVEKDPVAYLRPVVLHCDSPDAPAANKEYMFPAVSVVECPQEKMLDAIGTTLIGTAITNDESFRADLIDCTDIDRLNLGPIPTPQVDWLQPHEGNLIEFLYRNRAVQVG</sequence>
<dbReference type="Gene3D" id="3.40.309.10">
    <property type="entry name" value="Aldehyde Dehydrogenase, Chain A, domain 2"/>
    <property type="match status" value="1"/>
</dbReference>
<dbReference type="InterPro" id="IPR016162">
    <property type="entry name" value="Ald_DH_N"/>
</dbReference>
<dbReference type="InterPro" id="IPR016163">
    <property type="entry name" value="Ald_DH_C"/>
</dbReference>
<reference evidence="5 6" key="1">
    <citation type="submission" date="2019-02" db="EMBL/GenBank/DDBJ databases">
        <title>Deep-cultivation of Planctomycetes and their phenomic and genomic characterization uncovers novel biology.</title>
        <authorList>
            <person name="Wiegand S."/>
            <person name="Jogler M."/>
            <person name="Boedeker C."/>
            <person name="Pinto D."/>
            <person name="Vollmers J."/>
            <person name="Rivas-Marin E."/>
            <person name="Kohn T."/>
            <person name="Peeters S.H."/>
            <person name="Heuer A."/>
            <person name="Rast P."/>
            <person name="Oberbeckmann S."/>
            <person name="Bunk B."/>
            <person name="Jeske O."/>
            <person name="Meyerdierks A."/>
            <person name="Storesund J.E."/>
            <person name="Kallscheuer N."/>
            <person name="Luecker S."/>
            <person name="Lage O.M."/>
            <person name="Pohl T."/>
            <person name="Merkel B.J."/>
            <person name="Hornburger P."/>
            <person name="Mueller R.-W."/>
            <person name="Bruemmer F."/>
            <person name="Labrenz M."/>
            <person name="Spormann A.M."/>
            <person name="Op Den Camp H."/>
            <person name="Overmann J."/>
            <person name="Amann R."/>
            <person name="Jetten M.S.M."/>
            <person name="Mascher T."/>
            <person name="Medema M.H."/>
            <person name="Devos D.P."/>
            <person name="Kaster A.-K."/>
            <person name="Ovreas L."/>
            <person name="Rohde M."/>
            <person name="Galperin M.Y."/>
            <person name="Jogler C."/>
        </authorList>
    </citation>
    <scope>NUCLEOTIDE SEQUENCE [LARGE SCALE GENOMIC DNA]</scope>
    <source>
        <strain evidence="5 6">KOR34</strain>
    </source>
</reference>
<dbReference type="InterPro" id="IPR015590">
    <property type="entry name" value="Aldehyde_DH_dom"/>
</dbReference>
<evidence type="ECO:0000256" key="3">
    <source>
        <dbReference type="ARBA" id="ARBA00023027"/>
    </source>
</evidence>
<proteinExistence type="inferred from homology"/>
<dbReference type="EMBL" id="SIHJ01000002">
    <property type="protein sequence ID" value="TWT33620.1"/>
    <property type="molecule type" value="Genomic_DNA"/>
</dbReference>
<comment type="similarity">
    <text evidence="1">Belongs to the aldehyde dehydrogenase family.</text>
</comment>
<gene>
    <name evidence="5" type="primary">gabD2</name>
    <name evidence="5" type="ORF">KOR34_34530</name>
</gene>
<evidence type="ECO:0000256" key="1">
    <source>
        <dbReference type="ARBA" id="ARBA00009986"/>
    </source>
</evidence>
<evidence type="ECO:0000313" key="5">
    <source>
        <dbReference type="EMBL" id="TWT33620.1"/>
    </source>
</evidence>
<keyword evidence="6" id="KW-1185">Reference proteome</keyword>
<dbReference type="InterPro" id="IPR016161">
    <property type="entry name" value="Ald_DH/histidinol_DH"/>
</dbReference>
<dbReference type="PANTHER" id="PTHR43720:SF2">
    <property type="entry name" value="2-AMINOMUCONIC SEMIALDEHYDE DEHYDROGENASE"/>
    <property type="match status" value="1"/>
</dbReference>
<dbReference type="Gene3D" id="3.40.605.10">
    <property type="entry name" value="Aldehyde Dehydrogenase, Chain A, domain 1"/>
    <property type="match status" value="1"/>
</dbReference>